<evidence type="ECO:0000256" key="7">
    <source>
        <dbReference type="PROSITE-ProRule" id="PRU00169"/>
    </source>
</evidence>
<dbReference type="Pfam" id="PF00211">
    <property type="entry name" value="Guanylate_cyc"/>
    <property type="match status" value="1"/>
</dbReference>
<evidence type="ECO:0000256" key="5">
    <source>
        <dbReference type="ARBA" id="ARBA00022989"/>
    </source>
</evidence>
<dbReference type="SMART" id="SM00044">
    <property type="entry name" value="CYCc"/>
    <property type="match status" value="1"/>
</dbReference>
<evidence type="ECO:0000259" key="9">
    <source>
        <dbReference type="PROSITE" id="PS50125"/>
    </source>
</evidence>
<dbReference type="RefSeq" id="WP_074931889.1">
    <property type="nucleotide sequence ID" value="NZ_FORI01000006.1"/>
</dbReference>
<keyword evidence="4" id="KW-0812">Transmembrane</keyword>
<dbReference type="InterPro" id="IPR001789">
    <property type="entry name" value="Sig_transdc_resp-reg_receiver"/>
</dbReference>
<evidence type="ECO:0000259" key="8">
    <source>
        <dbReference type="PROSITE" id="PS50110"/>
    </source>
</evidence>
<feature type="domain" description="Guanylate cyclase" evidence="9">
    <location>
        <begin position="374"/>
        <end position="507"/>
    </location>
</feature>
<dbReference type="PROSITE" id="PS50110">
    <property type="entry name" value="RESPONSE_REGULATORY"/>
    <property type="match status" value="1"/>
</dbReference>
<dbReference type="CDD" id="cd07302">
    <property type="entry name" value="CHD"/>
    <property type="match status" value="1"/>
</dbReference>
<dbReference type="EMBL" id="FORI01000006">
    <property type="protein sequence ID" value="SFI81362.1"/>
    <property type="molecule type" value="Genomic_DNA"/>
</dbReference>
<evidence type="ECO:0000256" key="1">
    <source>
        <dbReference type="ARBA" id="ARBA00004196"/>
    </source>
</evidence>
<dbReference type="GO" id="GO:0004016">
    <property type="term" value="F:adenylate cyclase activity"/>
    <property type="evidence" value="ECO:0007669"/>
    <property type="project" value="UniProtKB-ARBA"/>
</dbReference>
<organism evidence="10 11">
    <name type="scientific">Treponema bryantii</name>
    <dbReference type="NCBI Taxonomy" id="163"/>
    <lineage>
        <taxon>Bacteria</taxon>
        <taxon>Pseudomonadati</taxon>
        <taxon>Spirochaetota</taxon>
        <taxon>Spirochaetia</taxon>
        <taxon>Spirochaetales</taxon>
        <taxon>Treponemataceae</taxon>
        <taxon>Treponema</taxon>
    </lineage>
</organism>
<sequence>MTKKIFVAESSKILAKMICAELEKQGWTTETFKDGYSVLKKIVTESPDLIIADKDLPLISGTELCRIMKSGSTKDSIPFILLSVDDTVYDFWNSAIEANRVVLIKNDNIDYLIDNVKELLDFNFIEANDFYSKDEKEKSSEEEETSLAALSKKSDEEVLASWIVNAMSKSEFFYNMSKSVIELYSNVSDINFLVEQIFRMLYGVCAYDVAALVLDSQPTKVFVTGAEFFEVKEAEEFWNICKVDYEQQAKKNHTITYEENRYENIILERPEHAKLESYRAYTISTRKDFIGTLHLASIKKKTFTYKVQSSIEFVTPALASILQESVQRAEIAENEVKLRNAFSKFVPEQVINDFINTGEDDKELTNNNEKRNVVILMCDIRNFTSISEINKPEDVVNFLNTYFTFMVNIVKKYGGTVDKFVGDAIMVLFGAPISYNDNAKRAVQAAIEMYAQLDSIPYGQLKFPEGIKLDIGIGIHYGDVIVGQIGSADKTNYTVIGDAVNLASRLEGLTKLYGAKVIISQAVRDELGDSMNLLLLDSVKVKGKKEAVFIYRVDEKPLPKDFVQVYDKGFKSYNEGAFSLAIPYFEQAINILPEDKAARLMLERCEEFSVNKPDNWDGAIALTSK</sequence>
<dbReference type="PROSITE" id="PS50125">
    <property type="entry name" value="GUANYLATE_CYCLASE_2"/>
    <property type="match status" value="1"/>
</dbReference>
<reference evidence="11" key="1">
    <citation type="submission" date="2016-10" db="EMBL/GenBank/DDBJ databases">
        <authorList>
            <person name="Varghese N."/>
            <person name="Submissions S."/>
        </authorList>
    </citation>
    <scope>NUCLEOTIDE SEQUENCE [LARGE SCALE GENOMIC DNA]</scope>
    <source>
        <strain evidence="11">XBD1002</strain>
    </source>
</reference>
<dbReference type="GO" id="GO:0000160">
    <property type="term" value="P:phosphorelay signal transduction system"/>
    <property type="evidence" value="ECO:0007669"/>
    <property type="project" value="InterPro"/>
</dbReference>
<gene>
    <name evidence="10" type="ORF">SAMN04487775_106130</name>
</gene>
<dbReference type="FunFam" id="3.30.70.1230:FF:000016">
    <property type="entry name" value="Adenylate/guanylate cyclase domain-containing protein"/>
    <property type="match status" value="1"/>
</dbReference>
<dbReference type="PANTHER" id="PTHR43081:SF1">
    <property type="entry name" value="ADENYLATE CYCLASE, TERMINAL-DIFFERENTIATION SPECIFIC"/>
    <property type="match status" value="1"/>
</dbReference>
<protein>
    <submittedName>
        <fullName evidence="10">Adenylate cyclase, class 3</fullName>
    </submittedName>
</protein>
<dbReference type="SMART" id="SM00448">
    <property type="entry name" value="REC"/>
    <property type="match status" value="1"/>
</dbReference>
<dbReference type="InterPro" id="IPR050697">
    <property type="entry name" value="Adenylyl/Guanylyl_Cyclase_3/4"/>
</dbReference>
<dbReference type="InterPro" id="IPR029787">
    <property type="entry name" value="Nucleotide_cyclase"/>
</dbReference>
<dbReference type="Gene3D" id="3.30.70.1230">
    <property type="entry name" value="Nucleotide cyclase"/>
    <property type="match status" value="1"/>
</dbReference>
<comment type="subcellular location">
    <subcellularLocation>
        <location evidence="1">Cell envelope</location>
    </subcellularLocation>
</comment>
<evidence type="ECO:0000256" key="6">
    <source>
        <dbReference type="ARBA" id="ARBA00023136"/>
    </source>
</evidence>
<keyword evidence="5" id="KW-1133">Transmembrane helix</keyword>
<keyword evidence="7" id="KW-0597">Phosphoprotein</keyword>
<accession>A0A1I3L962</accession>
<keyword evidence="3" id="KW-1003">Cell membrane</keyword>
<dbReference type="InterPro" id="IPR011006">
    <property type="entry name" value="CheY-like_superfamily"/>
</dbReference>
<keyword evidence="6" id="KW-0472">Membrane</keyword>
<dbReference type="Pfam" id="PF00072">
    <property type="entry name" value="Response_reg"/>
    <property type="match status" value="1"/>
</dbReference>
<proteinExistence type="inferred from homology"/>
<evidence type="ECO:0000313" key="10">
    <source>
        <dbReference type="EMBL" id="SFI81362.1"/>
    </source>
</evidence>
<evidence type="ECO:0000256" key="4">
    <source>
        <dbReference type="ARBA" id="ARBA00022692"/>
    </source>
</evidence>
<keyword evidence="11" id="KW-1185">Reference proteome</keyword>
<dbReference type="Proteomes" id="UP000182737">
    <property type="component" value="Unassembled WGS sequence"/>
</dbReference>
<dbReference type="SUPFAM" id="SSF52172">
    <property type="entry name" value="CheY-like"/>
    <property type="match status" value="1"/>
</dbReference>
<evidence type="ECO:0000256" key="3">
    <source>
        <dbReference type="ARBA" id="ARBA00022475"/>
    </source>
</evidence>
<comment type="similarity">
    <text evidence="2">Belongs to the adenylyl cyclase class-3 family.</text>
</comment>
<dbReference type="GO" id="GO:0009190">
    <property type="term" value="P:cyclic nucleotide biosynthetic process"/>
    <property type="evidence" value="ECO:0007669"/>
    <property type="project" value="InterPro"/>
</dbReference>
<dbReference type="SUPFAM" id="SSF55073">
    <property type="entry name" value="Nucleotide cyclase"/>
    <property type="match status" value="1"/>
</dbReference>
<dbReference type="Gene3D" id="3.40.50.2300">
    <property type="match status" value="1"/>
</dbReference>
<dbReference type="InterPro" id="IPR001054">
    <property type="entry name" value="A/G_cyclase"/>
</dbReference>
<feature type="modified residue" description="4-aspartylphosphate" evidence="7">
    <location>
        <position position="53"/>
    </location>
</feature>
<name>A0A1I3L962_9SPIR</name>
<dbReference type="PANTHER" id="PTHR43081">
    <property type="entry name" value="ADENYLATE CYCLASE, TERMINAL-DIFFERENTIATION SPECIFIC-RELATED"/>
    <property type="match status" value="1"/>
</dbReference>
<dbReference type="GO" id="GO:0030313">
    <property type="term" value="C:cell envelope"/>
    <property type="evidence" value="ECO:0007669"/>
    <property type="project" value="UniProtKB-SubCell"/>
</dbReference>
<evidence type="ECO:0000313" key="11">
    <source>
        <dbReference type="Proteomes" id="UP000182737"/>
    </source>
</evidence>
<evidence type="ECO:0000256" key="2">
    <source>
        <dbReference type="ARBA" id="ARBA00005381"/>
    </source>
</evidence>
<dbReference type="AlphaFoldDB" id="A0A1I3L962"/>
<feature type="domain" description="Response regulatory" evidence="8">
    <location>
        <begin position="4"/>
        <end position="120"/>
    </location>
</feature>
<dbReference type="OrthoDB" id="9806704at2"/>